<feature type="domain" description="SGNH hydrolase-type esterase" evidence="2">
    <location>
        <begin position="202"/>
        <end position="407"/>
    </location>
</feature>
<evidence type="ECO:0000259" key="2">
    <source>
        <dbReference type="Pfam" id="PF13472"/>
    </source>
</evidence>
<dbReference type="InterPro" id="IPR036514">
    <property type="entry name" value="SGNH_hydro_sf"/>
</dbReference>
<dbReference type="Pfam" id="PF13472">
    <property type="entry name" value="Lipase_GDSL_2"/>
    <property type="match status" value="1"/>
</dbReference>
<name>A0A849C4I1_9NOCA</name>
<keyword evidence="4" id="KW-1185">Reference proteome</keyword>
<dbReference type="EMBL" id="JABELX010000003">
    <property type="protein sequence ID" value="NNH69869.1"/>
    <property type="molecule type" value="Genomic_DNA"/>
</dbReference>
<dbReference type="InterPro" id="IPR053140">
    <property type="entry name" value="GDSL_Rv0518-like"/>
</dbReference>
<dbReference type="AlphaFoldDB" id="A0A849C4I1"/>
<protein>
    <submittedName>
        <fullName evidence="3">SGNH/GDSL hydrolase family protein</fullName>
    </submittedName>
</protein>
<sequence length="417" mass="43833">MRSIAALFGALLVFATAGAATPVPTPGWQAVWATATQRPGDGFNWSTVGFENQSVRQVVRVSGEGSVLRVRLSNTFGTQPLQVSGATIARSAGGAAVHPDTLRPLTIEGETAFRIAAGTEAVTDLVVLPVVPLEALTMTLYFADPTGPATYHDQSHRTSYLAWDDHRSDTAGDVYDVTSSSMYYLAAVETMNWLPRRSAVAVFGDSFTEGVGSTPNGNSTFPDELAEQLAAQGRPRAVLNLGINGNCVTVDSQWLGDSALTRFRRDVLDQPGLGTVVIQEGINDIWNGIWLQGENMALGGPPHGVSAGELIAGYRSLIGQARAAGLRVIGATIPPVGGSGFDNGDRVRFAERDGVRKAVNDWIRTSGEYDAVADLAAALADPADRDRLAPGFDSGDHLHPNDAGHAAMAAAVAAVLD</sequence>
<dbReference type="PANTHER" id="PTHR43784">
    <property type="entry name" value="GDSL-LIKE LIPASE/ACYLHYDROLASE, PUTATIVE (AFU_ORTHOLOGUE AFUA_2G00820)-RELATED"/>
    <property type="match status" value="1"/>
</dbReference>
<accession>A0A849C4I1</accession>
<comment type="caution">
    <text evidence="3">The sequence shown here is derived from an EMBL/GenBank/DDBJ whole genome shotgun (WGS) entry which is preliminary data.</text>
</comment>
<organism evidence="3 4">
    <name type="scientific">Nocardia uniformis</name>
    <dbReference type="NCBI Taxonomy" id="53432"/>
    <lineage>
        <taxon>Bacteria</taxon>
        <taxon>Bacillati</taxon>
        <taxon>Actinomycetota</taxon>
        <taxon>Actinomycetes</taxon>
        <taxon>Mycobacteriales</taxon>
        <taxon>Nocardiaceae</taxon>
        <taxon>Nocardia</taxon>
    </lineage>
</organism>
<evidence type="ECO:0000256" key="1">
    <source>
        <dbReference type="SAM" id="SignalP"/>
    </source>
</evidence>
<keyword evidence="1" id="KW-0732">Signal</keyword>
<keyword evidence="3" id="KW-0378">Hydrolase</keyword>
<evidence type="ECO:0000313" key="3">
    <source>
        <dbReference type="EMBL" id="NNH69869.1"/>
    </source>
</evidence>
<proteinExistence type="predicted"/>
<reference evidence="3 4" key="1">
    <citation type="submission" date="2020-05" db="EMBL/GenBank/DDBJ databases">
        <title>MicrobeNet Type strains.</title>
        <authorList>
            <person name="Nicholson A.C."/>
        </authorList>
    </citation>
    <scope>NUCLEOTIDE SEQUENCE [LARGE SCALE GENOMIC DNA]</scope>
    <source>
        <strain evidence="3 4">JCM 3224</strain>
    </source>
</reference>
<gene>
    <name evidence="3" type="ORF">HLB23_08335</name>
</gene>
<evidence type="ECO:0000313" key="4">
    <source>
        <dbReference type="Proteomes" id="UP000586827"/>
    </source>
</evidence>
<feature type="chain" id="PRO_5032785295" evidence="1">
    <location>
        <begin position="20"/>
        <end position="417"/>
    </location>
</feature>
<dbReference type="Gene3D" id="3.40.50.1110">
    <property type="entry name" value="SGNH hydrolase"/>
    <property type="match status" value="1"/>
</dbReference>
<dbReference type="PANTHER" id="PTHR43784:SF2">
    <property type="entry name" value="GDSL-LIKE LIPASE_ACYLHYDROLASE, PUTATIVE (AFU_ORTHOLOGUE AFUA_2G00820)-RELATED"/>
    <property type="match status" value="1"/>
</dbReference>
<dbReference type="InterPro" id="IPR013830">
    <property type="entry name" value="SGNH_hydro"/>
</dbReference>
<dbReference type="GO" id="GO:0016787">
    <property type="term" value="F:hydrolase activity"/>
    <property type="evidence" value="ECO:0007669"/>
    <property type="project" value="UniProtKB-KW"/>
</dbReference>
<dbReference type="Proteomes" id="UP000586827">
    <property type="component" value="Unassembled WGS sequence"/>
</dbReference>
<dbReference type="RefSeq" id="WP_067517764.1">
    <property type="nucleotide sequence ID" value="NZ_JABELX010000003.1"/>
</dbReference>
<feature type="signal peptide" evidence="1">
    <location>
        <begin position="1"/>
        <end position="19"/>
    </location>
</feature>
<dbReference type="SUPFAM" id="SSF52266">
    <property type="entry name" value="SGNH hydrolase"/>
    <property type="match status" value="1"/>
</dbReference>